<keyword evidence="3" id="KW-0479">Metal-binding</keyword>
<dbReference type="PANTHER" id="PTHR10907:SF47">
    <property type="entry name" value="REGUCALCIN"/>
    <property type="match status" value="1"/>
</dbReference>
<dbReference type="InterPro" id="IPR013658">
    <property type="entry name" value="SGL"/>
</dbReference>
<dbReference type="RefSeq" id="WP_073383655.1">
    <property type="nucleotide sequence ID" value="NZ_FQZK01000027.1"/>
</dbReference>
<reference evidence="5 6" key="1">
    <citation type="submission" date="2016-11" db="EMBL/GenBank/DDBJ databases">
        <authorList>
            <person name="Jaros S."/>
            <person name="Januszkiewicz K."/>
            <person name="Wedrychowicz H."/>
        </authorList>
    </citation>
    <scope>NUCLEOTIDE SEQUENCE [LARGE SCALE GENOMIC DNA]</scope>
    <source>
        <strain evidence="5 6">CGMCC 4.5723</strain>
    </source>
</reference>
<evidence type="ECO:0000313" key="6">
    <source>
        <dbReference type="Proteomes" id="UP000184452"/>
    </source>
</evidence>
<dbReference type="GO" id="GO:0005509">
    <property type="term" value="F:calcium ion binding"/>
    <property type="evidence" value="ECO:0007669"/>
    <property type="project" value="TreeGrafter"/>
</dbReference>
<dbReference type="SUPFAM" id="SSF63829">
    <property type="entry name" value="Calcium-dependent phosphotriesterase"/>
    <property type="match status" value="1"/>
</dbReference>
<organism evidence="5 6">
    <name type="scientific">Nocardiopsis flavescens</name>
    <dbReference type="NCBI Taxonomy" id="758803"/>
    <lineage>
        <taxon>Bacteria</taxon>
        <taxon>Bacillati</taxon>
        <taxon>Actinomycetota</taxon>
        <taxon>Actinomycetes</taxon>
        <taxon>Streptosporangiales</taxon>
        <taxon>Nocardiopsidaceae</taxon>
        <taxon>Nocardiopsis</taxon>
    </lineage>
</organism>
<feature type="binding site" evidence="3">
    <location>
        <position position="120"/>
    </location>
    <ligand>
        <name>substrate</name>
    </ligand>
</feature>
<evidence type="ECO:0000259" key="4">
    <source>
        <dbReference type="Pfam" id="PF08450"/>
    </source>
</evidence>
<dbReference type="EMBL" id="FQZK01000027">
    <property type="protein sequence ID" value="SHK67068.1"/>
    <property type="molecule type" value="Genomic_DNA"/>
</dbReference>
<dbReference type="GO" id="GO:0019853">
    <property type="term" value="P:L-ascorbic acid biosynthetic process"/>
    <property type="evidence" value="ECO:0007669"/>
    <property type="project" value="TreeGrafter"/>
</dbReference>
<dbReference type="AlphaFoldDB" id="A0A1M6UDD5"/>
<name>A0A1M6UDD5_9ACTN</name>
<evidence type="ECO:0000313" key="5">
    <source>
        <dbReference type="EMBL" id="SHK67068.1"/>
    </source>
</evidence>
<feature type="active site" description="Proton donor/acceptor" evidence="2">
    <location>
        <position position="195"/>
    </location>
</feature>
<feature type="binding site" evidence="3">
    <location>
        <position position="15"/>
    </location>
    <ligand>
        <name>a divalent metal cation</name>
        <dbReference type="ChEBI" id="CHEBI:60240"/>
    </ligand>
</feature>
<evidence type="ECO:0000256" key="2">
    <source>
        <dbReference type="PIRSR" id="PIRSR605511-1"/>
    </source>
</evidence>
<dbReference type="OrthoDB" id="2633250at2"/>
<proteinExistence type="inferred from homology"/>
<dbReference type="GO" id="GO:0004341">
    <property type="term" value="F:gluconolactonase activity"/>
    <property type="evidence" value="ECO:0007669"/>
    <property type="project" value="TreeGrafter"/>
</dbReference>
<sequence length="286" mass="29144">MSVEPWSADRFELGEGLRLHGADLLVVDILAGRLLRLDPSSPGPAREVASLGVPLGAVAPVRDRPGAYVAAAGTGVALLGAGGVERWLGRPEDGAAAPMRMNDGCCDPHGRFWAGSMAYDGTTGAGSLYRTDPGGRVTRVLDGYTVPNGPAFTADGTRMYLADSAAGRIDAYDVSPDGEPGGRTVFARLAEGSPDGMQVDDAGHLWVAVWGAGRVHRYDPDGALERVVGVPAAQPTSVCVVDGPEPRLFVSSASVGLARPGPGDGAVFSFPAGAAAPAARTFGGAP</sequence>
<dbReference type="PANTHER" id="PTHR10907">
    <property type="entry name" value="REGUCALCIN"/>
    <property type="match status" value="1"/>
</dbReference>
<comment type="similarity">
    <text evidence="1">Belongs to the SMP-30/CGR1 family.</text>
</comment>
<accession>A0A1M6UDD5</accession>
<keyword evidence="6" id="KW-1185">Reference proteome</keyword>
<dbReference type="Proteomes" id="UP000184452">
    <property type="component" value="Unassembled WGS sequence"/>
</dbReference>
<feature type="binding site" evidence="3">
    <location>
        <position position="100"/>
    </location>
    <ligand>
        <name>substrate</name>
    </ligand>
</feature>
<evidence type="ECO:0000256" key="3">
    <source>
        <dbReference type="PIRSR" id="PIRSR605511-2"/>
    </source>
</evidence>
<evidence type="ECO:0000256" key="1">
    <source>
        <dbReference type="ARBA" id="ARBA00008853"/>
    </source>
</evidence>
<dbReference type="PRINTS" id="PR01790">
    <property type="entry name" value="SMP30FAMILY"/>
</dbReference>
<protein>
    <submittedName>
        <fullName evidence="5">Sugar lactone lactonase YvrE</fullName>
    </submittedName>
</protein>
<comment type="cofactor">
    <cofactor evidence="3">
        <name>Zn(2+)</name>
        <dbReference type="ChEBI" id="CHEBI:29105"/>
    </cofactor>
    <text evidence="3">Binds 1 divalent metal cation per subunit.</text>
</comment>
<dbReference type="InterPro" id="IPR011042">
    <property type="entry name" value="6-blade_b-propeller_TolB-like"/>
</dbReference>
<dbReference type="InterPro" id="IPR005511">
    <property type="entry name" value="SMP-30"/>
</dbReference>
<feature type="binding site" evidence="3">
    <location>
        <position position="102"/>
    </location>
    <ligand>
        <name>substrate</name>
    </ligand>
</feature>
<dbReference type="Pfam" id="PF08450">
    <property type="entry name" value="SGL"/>
    <property type="match status" value="1"/>
</dbReference>
<dbReference type="STRING" id="758803.SAMN05421803_12738"/>
<feature type="binding site" evidence="3">
    <location>
        <position position="195"/>
    </location>
    <ligand>
        <name>a divalent metal cation</name>
        <dbReference type="ChEBI" id="CHEBI:60240"/>
    </ligand>
</feature>
<feature type="binding site" evidence="3">
    <location>
        <position position="148"/>
    </location>
    <ligand>
        <name>a divalent metal cation</name>
        <dbReference type="ChEBI" id="CHEBI:60240"/>
    </ligand>
</feature>
<keyword evidence="3" id="KW-0862">Zinc</keyword>
<dbReference type="Gene3D" id="2.120.10.30">
    <property type="entry name" value="TolB, C-terminal domain"/>
    <property type="match status" value="1"/>
</dbReference>
<gene>
    <name evidence="5" type="ORF">SAMN05421803_12738</name>
</gene>
<feature type="domain" description="SMP-30/Gluconolactonase/LRE-like region" evidence="4">
    <location>
        <begin position="13"/>
        <end position="253"/>
    </location>
</feature>